<reference evidence="1 2" key="1">
    <citation type="journal article" date="2012" name="J. Bacteriol.">
        <title>Genome sequence of Mycobacterium hassiacum DSM 44199, a rare source of heat-stable mycobacterial proteins.</title>
        <authorList>
            <person name="Tiago I."/>
            <person name="Maranha A."/>
            <person name="Mendes V."/>
            <person name="Alarico S."/>
            <person name="Moynihan P.J."/>
            <person name="Clarke A.J."/>
            <person name="Macedo-Ribeiro S."/>
            <person name="Pereira P.J."/>
            <person name="Empadinhas N."/>
        </authorList>
    </citation>
    <scope>NUCLEOTIDE SEQUENCE [LARGE SCALE GENOMIC DNA]</scope>
    <source>
        <strain evidence="2">DSM 44199 / CIP 105218 / JCM 12690 / 3849</strain>
    </source>
</reference>
<dbReference type="GO" id="GO:0016829">
    <property type="term" value="F:lyase activity"/>
    <property type="evidence" value="ECO:0007669"/>
    <property type="project" value="InterPro"/>
</dbReference>
<dbReference type="GO" id="GO:0019700">
    <property type="term" value="P:organic phosphonate catabolic process"/>
    <property type="evidence" value="ECO:0007669"/>
    <property type="project" value="InterPro"/>
</dbReference>
<dbReference type="RefSeq" id="WP_005627831.1">
    <property type="nucleotide sequence ID" value="NZ_AMRA01000064.1"/>
</dbReference>
<organism evidence="1 2">
    <name type="scientific">Mycolicibacterium hassiacum (strain DSM 44199 / CIP 105218 / JCM 12690 / 3849)</name>
    <name type="common">Mycobacterium hassiacum</name>
    <dbReference type="NCBI Taxonomy" id="1122247"/>
    <lineage>
        <taxon>Bacteria</taxon>
        <taxon>Bacillati</taxon>
        <taxon>Actinomycetota</taxon>
        <taxon>Actinomycetes</taxon>
        <taxon>Mycobacteriales</taxon>
        <taxon>Mycobacteriaceae</taxon>
        <taxon>Mycolicibacterium</taxon>
    </lineage>
</organism>
<dbReference type="eggNOG" id="COG3627">
    <property type="taxonomic scope" value="Bacteria"/>
</dbReference>
<dbReference type="GO" id="GO:0051539">
    <property type="term" value="F:4 iron, 4 sulfur cluster binding"/>
    <property type="evidence" value="ECO:0007669"/>
    <property type="project" value="InterPro"/>
</dbReference>
<dbReference type="InterPro" id="IPR010306">
    <property type="entry name" value="PhnJ"/>
</dbReference>
<dbReference type="SFLD" id="SFLDS00033">
    <property type="entry name" value="Radical_SAM_Phosphonate_Metabo"/>
    <property type="match status" value="1"/>
</dbReference>
<dbReference type="SFLD" id="SFLDF00379">
    <property type="entry name" value="Phosphonate_metabolism_(PhnJ)"/>
    <property type="match status" value="1"/>
</dbReference>
<protein>
    <submittedName>
        <fullName evidence="1">Protein phnJ</fullName>
    </submittedName>
</protein>
<name>K5BFX0_MYCHD</name>
<evidence type="ECO:0000313" key="1">
    <source>
        <dbReference type="EMBL" id="EKF23536.1"/>
    </source>
</evidence>
<keyword evidence="2" id="KW-1185">Reference proteome</keyword>
<sequence length="298" mass="32780">MNRPGGSPTPENRPMTVADLVARHGRHQPYAYLDEDTKRSVRRAILKALAIPGWQVPFASREMPVARGWGSGGLQVTLSVVGPNDVVKVIDQGDDHSVNAAGMRELIGRSARCATTTSTSAATIIQSRHRIPELDLRPDQLLVLQVPHPEPLRRVVTNEVDARRHHADNDYTPAWLDLYDAEIRLGGPRTAADHPVLVGGTRLMSPSPIPRFDVLRLDRRPHPILLGAGRRARITALPPHTPVAPLAFADRPLRPERCDGPCIRCGSTTSYRVVTEGNWMCTDIDACSVRNRRGAGEF</sequence>
<accession>K5BFX0</accession>
<dbReference type="PATRIC" id="fig|1122247.3.peg.2323"/>
<proteinExistence type="predicted"/>
<gene>
    <name evidence="1" type="primary">phnJ</name>
    <name evidence="1" type="ORF">C731_2422</name>
</gene>
<dbReference type="Pfam" id="PF06007">
    <property type="entry name" value="PhnJ"/>
    <property type="match status" value="1"/>
</dbReference>
<dbReference type="SFLD" id="SFLDG01115">
    <property type="entry name" value="Phosphonate_metabolism_(PhnJ)"/>
    <property type="match status" value="1"/>
</dbReference>
<dbReference type="Proteomes" id="UP000006265">
    <property type="component" value="Unassembled WGS sequence"/>
</dbReference>
<evidence type="ECO:0000313" key="2">
    <source>
        <dbReference type="Proteomes" id="UP000006265"/>
    </source>
</evidence>
<dbReference type="AlphaFoldDB" id="K5BFX0"/>
<dbReference type="STRING" id="1122247.GCA_000379865_04562"/>
<comment type="caution">
    <text evidence="1">The sequence shown here is derived from an EMBL/GenBank/DDBJ whole genome shotgun (WGS) entry which is preliminary data.</text>
</comment>
<dbReference type="EMBL" id="AMRA01000064">
    <property type="protein sequence ID" value="EKF23536.1"/>
    <property type="molecule type" value="Genomic_DNA"/>
</dbReference>